<dbReference type="Gene3D" id="3.40.640.10">
    <property type="entry name" value="Type I PLP-dependent aspartate aminotransferase-like (Major domain)"/>
    <property type="match status" value="1"/>
</dbReference>
<dbReference type="AlphaFoldDB" id="A0A1G4MKC8"/>
<keyword evidence="3" id="KW-1185">Reference proteome</keyword>
<accession>A0A1G4MKC8</accession>
<dbReference type="InterPro" id="IPR015422">
    <property type="entry name" value="PyrdxlP-dep_Trfase_small"/>
</dbReference>
<dbReference type="OrthoDB" id="7042322at2759"/>
<dbReference type="PANTHER" id="PTHR42858:SF1">
    <property type="entry name" value="LD15494P"/>
    <property type="match status" value="1"/>
</dbReference>
<evidence type="ECO:0000313" key="2">
    <source>
        <dbReference type="EMBL" id="SCW04313.1"/>
    </source>
</evidence>
<dbReference type="OMA" id="MIALDSM"/>
<sequence>MASQECLNFFKGYATLSLLPAKEIIEATTELLSPESRDYDQDRDNRHPLIYGSDEGSRWVRQSICDLTNDAFQLKECVKSKPDYINLTSGASYGILNLLAQTTLPHTGYTRQAFIISPTYFLINEAFVDAGFGDKITAIKELEDSIDLEALKERLEYFDSIHDKEDHSKDHKIINAPGAEKLKKIYKYVLYMVPTFSNPGGRTYSLESRKQVIEIARKHDMLIISDDVYDLLNYEQSLDSLPHPMPRLTFLDRESYAGGDEGFGNTISNATFSKVVAPGLRFGYQESVNKNLVSQLSRGGANASGGTPSQLNSMVVGTMLKNGECTRILQHSRAVYKERCQILYDCIKKCLPSQTEYTLQTGGYFSWVTLPDGYNCREICAILMEKHNVIIPDGSWFEVVGDPKGWDTRSCRLSISFLSADQIERGIKIWGDECKEYALSHNLKF</sequence>
<evidence type="ECO:0000259" key="1">
    <source>
        <dbReference type="Pfam" id="PF00155"/>
    </source>
</evidence>
<dbReference type="GO" id="GO:0047536">
    <property type="term" value="F:2-aminoadipate transaminase activity"/>
    <property type="evidence" value="ECO:0007669"/>
    <property type="project" value="TreeGrafter"/>
</dbReference>
<gene>
    <name evidence="2" type="ORF">LAFE_0H10792G</name>
</gene>
<dbReference type="InterPro" id="IPR015421">
    <property type="entry name" value="PyrdxlP-dep_Trfase_major"/>
</dbReference>
<dbReference type="FunFam" id="3.40.640.10:FF:000080">
    <property type="entry name" value="Aminotransferase, putative"/>
    <property type="match status" value="1"/>
</dbReference>
<dbReference type="STRING" id="4955.A0A1G4MKC8"/>
<dbReference type="InterPro" id="IPR015424">
    <property type="entry name" value="PyrdxlP-dep_Trfase"/>
</dbReference>
<dbReference type="InterPro" id="IPR004839">
    <property type="entry name" value="Aminotransferase_I/II_large"/>
</dbReference>
<dbReference type="EMBL" id="LT598491">
    <property type="protein sequence ID" value="SCW04313.1"/>
    <property type="molecule type" value="Genomic_DNA"/>
</dbReference>
<evidence type="ECO:0000313" key="3">
    <source>
        <dbReference type="Proteomes" id="UP000190831"/>
    </source>
</evidence>
<dbReference type="GO" id="GO:0030170">
    <property type="term" value="F:pyridoxal phosphate binding"/>
    <property type="evidence" value="ECO:0007669"/>
    <property type="project" value="InterPro"/>
</dbReference>
<feature type="domain" description="Aminotransferase class I/classII large" evidence="1">
    <location>
        <begin position="42"/>
        <end position="427"/>
    </location>
</feature>
<proteinExistence type="predicted"/>
<name>A0A1G4MKC8_LACFM</name>
<reference evidence="2 3" key="1">
    <citation type="submission" date="2016-03" db="EMBL/GenBank/DDBJ databases">
        <authorList>
            <person name="Devillers H."/>
        </authorList>
    </citation>
    <scope>NUCLEOTIDE SEQUENCE [LARGE SCALE GENOMIC DNA]</scope>
    <source>
        <strain evidence="2">CBS 6772</strain>
    </source>
</reference>
<dbReference type="PANTHER" id="PTHR42858">
    <property type="entry name" value="AMINOTRANSFERASE"/>
    <property type="match status" value="1"/>
</dbReference>
<dbReference type="Pfam" id="PF00155">
    <property type="entry name" value="Aminotran_1_2"/>
    <property type="match status" value="1"/>
</dbReference>
<organism evidence="2 3">
    <name type="scientific">Lachancea fermentati</name>
    <name type="common">Zygosaccharomyces fermentati</name>
    <dbReference type="NCBI Taxonomy" id="4955"/>
    <lineage>
        <taxon>Eukaryota</taxon>
        <taxon>Fungi</taxon>
        <taxon>Dikarya</taxon>
        <taxon>Ascomycota</taxon>
        <taxon>Saccharomycotina</taxon>
        <taxon>Saccharomycetes</taxon>
        <taxon>Saccharomycetales</taxon>
        <taxon>Saccharomycetaceae</taxon>
        <taxon>Lachancea</taxon>
    </lineage>
</organism>
<dbReference type="Gene3D" id="3.90.1150.10">
    <property type="entry name" value="Aspartate Aminotransferase, domain 1"/>
    <property type="match status" value="1"/>
</dbReference>
<dbReference type="CDD" id="cd00609">
    <property type="entry name" value="AAT_like"/>
    <property type="match status" value="1"/>
</dbReference>
<dbReference type="Proteomes" id="UP000190831">
    <property type="component" value="Chromosome H"/>
</dbReference>
<protein>
    <submittedName>
        <fullName evidence="2">LAFE_0H10792g1_1</fullName>
    </submittedName>
</protein>
<dbReference type="SUPFAM" id="SSF53383">
    <property type="entry name" value="PLP-dependent transferases"/>
    <property type="match status" value="1"/>
</dbReference>